<dbReference type="GO" id="GO:0046872">
    <property type="term" value="F:metal ion binding"/>
    <property type="evidence" value="ECO:0007669"/>
    <property type="project" value="UniProtKB-KW"/>
</dbReference>
<dbReference type="Gene3D" id="3.30.70.20">
    <property type="match status" value="1"/>
</dbReference>
<dbReference type="InterPro" id="IPR017896">
    <property type="entry name" value="4Fe4S_Fe-S-bd"/>
</dbReference>
<feature type="region of interest" description="Disordered" evidence="4">
    <location>
        <begin position="134"/>
        <end position="158"/>
    </location>
</feature>
<dbReference type="AlphaFoldDB" id="A0A7C4CBS0"/>
<dbReference type="InterPro" id="IPR017900">
    <property type="entry name" value="4Fe4S_Fe_S_CS"/>
</dbReference>
<proteinExistence type="predicted"/>
<feature type="domain" description="4Fe-4S ferredoxin-type" evidence="5">
    <location>
        <begin position="5"/>
        <end position="34"/>
    </location>
</feature>
<accession>A0A7C4CBS0</accession>
<name>A0A7C4CBS0_UNCW3</name>
<feature type="domain" description="4Fe-4S ferredoxin-type" evidence="5">
    <location>
        <begin position="35"/>
        <end position="64"/>
    </location>
</feature>
<gene>
    <name evidence="6" type="ORF">ENS41_05905</name>
</gene>
<dbReference type="SUPFAM" id="SSF54862">
    <property type="entry name" value="4Fe-4S ferredoxins"/>
    <property type="match status" value="1"/>
</dbReference>
<evidence type="ECO:0000256" key="2">
    <source>
        <dbReference type="ARBA" id="ARBA00023004"/>
    </source>
</evidence>
<reference evidence="6" key="1">
    <citation type="journal article" date="2020" name="mSystems">
        <title>Genome- and Community-Level Interaction Insights into Carbon Utilization and Element Cycling Functions of Hydrothermarchaeota in Hydrothermal Sediment.</title>
        <authorList>
            <person name="Zhou Z."/>
            <person name="Liu Y."/>
            <person name="Xu W."/>
            <person name="Pan J."/>
            <person name="Luo Z.H."/>
            <person name="Li M."/>
        </authorList>
    </citation>
    <scope>NUCLEOTIDE SEQUENCE [LARGE SCALE GENOMIC DNA]</scope>
    <source>
        <strain evidence="6">SpSt-488</strain>
    </source>
</reference>
<keyword evidence="1" id="KW-0479">Metal-binding</keyword>
<evidence type="ECO:0000256" key="4">
    <source>
        <dbReference type="SAM" id="MobiDB-lite"/>
    </source>
</evidence>
<dbReference type="PANTHER" id="PTHR42895">
    <property type="entry name" value="IRON-SULFUR CLUSTER-BINDING PROTEIN-RELATED"/>
    <property type="match status" value="1"/>
</dbReference>
<dbReference type="InterPro" id="IPR052911">
    <property type="entry name" value="Corrinoid_activation_enz"/>
</dbReference>
<comment type="caution">
    <text evidence="6">The sequence shown here is derived from an EMBL/GenBank/DDBJ whole genome shotgun (WGS) entry which is preliminary data.</text>
</comment>
<dbReference type="Pfam" id="PF13237">
    <property type="entry name" value="Fer4_10"/>
    <property type="match status" value="1"/>
</dbReference>
<organism evidence="6">
    <name type="scientific">candidate division WOR-3 bacterium</name>
    <dbReference type="NCBI Taxonomy" id="2052148"/>
    <lineage>
        <taxon>Bacteria</taxon>
        <taxon>Bacteria division WOR-3</taxon>
    </lineage>
</organism>
<dbReference type="PROSITE" id="PS00198">
    <property type="entry name" value="4FE4S_FER_1"/>
    <property type="match status" value="1"/>
</dbReference>
<evidence type="ECO:0000256" key="1">
    <source>
        <dbReference type="ARBA" id="ARBA00022723"/>
    </source>
</evidence>
<protein>
    <submittedName>
        <fullName evidence="6">4Fe-4S dicluster domain-containing protein</fullName>
    </submittedName>
</protein>
<evidence type="ECO:0000259" key="5">
    <source>
        <dbReference type="PROSITE" id="PS51379"/>
    </source>
</evidence>
<evidence type="ECO:0000313" key="6">
    <source>
        <dbReference type="EMBL" id="HGK28473.1"/>
    </source>
</evidence>
<dbReference type="PANTHER" id="PTHR42895:SF1">
    <property type="entry name" value="IRON-SULFUR CLUSTER PROTEIN"/>
    <property type="match status" value="1"/>
</dbReference>
<sequence>MQQRRIIRIDEEKCTGCGRCIPDCPEGALQVIDGKARLVSDLFCDGLGACVGSCPEAALTVETRPAEPYDESRVMANIVKAGPNTIAAHLAHLKTHGATDYYEAALDYLRRHNIPLPDDRKPETADRRLPCGCPGSAVRTLSPPESAPGSDASSARPPSALRNWPIQLTLIPVAAPWLRNAELLIAADCVGAAHPAFHADLLRNRILIIACPKLDDADHYLKKLTEIFRHNTPKSVSVAHMTVPCCFGLVQLVRQAIAASGQTIPFAETTIGLDGSQVADN</sequence>
<dbReference type="GO" id="GO:0051536">
    <property type="term" value="F:iron-sulfur cluster binding"/>
    <property type="evidence" value="ECO:0007669"/>
    <property type="project" value="UniProtKB-KW"/>
</dbReference>
<evidence type="ECO:0000256" key="3">
    <source>
        <dbReference type="ARBA" id="ARBA00023014"/>
    </source>
</evidence>
<dbReference type="PROSITE" id="PS51379">
    <property type="entry name" value="4FE4S_FER_2"/>
    <property type="match status" value="2"/>
</dbReference>
<keyword evidence="3" id="KW-0411">Iron-sulfur</keyword>
<keyword evidence="2" id="KW-0408">Iron</keyword>
<dbReference type="EMBL" id="DSUT01000123">
    <property type="protein sequence ID" value="HGK28473.1"/>
    <property type="molecule type" value="Genomic_DNA"/>
</dbReference>